<dbReference type="OrthoDB" id="9767746at2"/>
<dbReference type="RefSeq" id="WP_038288563.1">
    <property type="nucleotide sequence ID" value="NZ_BAVR01000019.1"/>
</dbReference>
<dbReference type="Proteomes" id="UP000019109">
    <property type="component" value="Unassembled WGS sequence"/>
</dbReference>
<dbReference type="PANTHER" id="PTHR34614">
    <property type="match status" value="1"/>
</dbReference>
<dbReference type="PANTHER" id="PTHR34614:SF2">
    <property type="entry name" value="TRANSPOSASE IS4-LIKE DOMAIN-CONTAINING PROTEIN"/>
    <property type="match status" value="1"/>
</dbReference>
<reference evidence="1" key="1">
    <citation type="journal article" date="2014" name="Genome Announc.">
        <title>Draft Genome Sequence of Clostridium straminisolvens Strain JCM 21531T, Isolated from a Cellulose-Degrading Bacterial Community.</title>
        <authorList>
            <person name="Yuki M."/>
            <person name="Oshima K."/>
            <person name="Suda W."/>
            <person name="Sakamoto M."/>
            <person name="Kitamura K."/>
            <person name="Iida T."/>
            <person name="Hattori M."/>
            <person name="Ohkuma M."/>
        </authorList>
    </citation>
    <scope>NUCLEOTIDE SEQUENCE [LARGE SCALE GENOMIC DNA]</scope>
    <source>
        <strain evidence="1">JCM 21531</strain>
    </source>
</reference>
<protein>
    <submittedName>
        <fullName evidence="1">Mobile element protein</fullName>
    </submittedName>
</protein>
<comment type="caution">
    <text evidence="1">The sequence shown here is derived from an EMBL/GenBank/DDBJ whole genome shotgun (WGS) entry which is preliminary data.</text>
</comment>
<organism evidence="1 2">
    <name type="scientific">Acetivibrio straminisolvens JCM 21531</name>
    <dbReference type="NCBI Taxonomy" id="1294263"/>
    <lineage>
        <taxon>Bacteria</taxon>
        <taxon>Bacillati</taxon>
        <taxon>Bacillota</taxon>
        <taxon>Clostridia</taxon>
        <taxon>Eubacteriales</taxon>
        <taxon>Oscillospiraceae</taxon>
        <taxon>Acetivibrio</taxon>
    </lineage>
</organism>
<name>W4V6Y0_9FIRM</name>
<keyword evidence="2" id="KW-1185">Reference proteome</keyword>
<gene>
    <name evidence="1" type="ORF">JCM21531_1939</name>
</gene>
<evidence type="ECO:0000313" key="2">
    <source>
        <dbReference type="Proteomes" id="UP000019109"/>
    </source>
</evidence>
<sequence>MISAVISRYKMQTLIEYKILEDDERCYGIDYTIKYECLAKLEEEMGYRILMTNNHNWSTCEIIQAYHGQSIIEYTFKNMKNKRHLSFTPQYHWTDQKIKVHNFCCVITYLMTSLIYKTAREKGFTGSMDTLLDMLGNIRLGTIIEDTGKKGRPKVFYKLEEMEPAERKLAEDLGIIKLHERPMKIKGFGVYI</sequence>
<evidence type="ECO:0000313" key="1">
    <source>
        <dbReference type="EMBL" id="GAE88494.1"/>
    </source>
</evidence>
<accession>W4V6Y0</accession>
<proteinExistence type="predicted"/>
<dbReference type="AlphaFoldDB" id="W4V6Y0"/>
<dbReference type="EMBL" id="BAVR01000019">
    <property type="protein sequence ID" value="GAE88494.1"/>
    <property type="molecule type" value="Genomic_DNA"/>
</dbReference>